<evidence type="ECO:0000313" key="1">
    <source>
        <dbReference type="EMBL" id="CAH2715282.1"/>
    </source>
</evidence>
<accession>A0ABM9ERP1</accession>
<keyword evidence="2" id="KW-1185">Reference proteome</keyword>
<sequence>MKIHFLYILLLLNFLLAGCGLETKTIPQFYEKDLADVTKIVIVEGSTGAAKKISDHQVIEGFLDEIKDIKFIPDKNQEARDGFRYSITLFQDGEKTFQFGLTHVNDHYYHTKPDIFPIVNELYLNLNNKK</sequence>
<organism evidence="1 2">
    <name type="scientific">Neobacillus rhizosphaerae</name>
    <dbReference type="NCBI Taxonomy" id="2880965"/>
    <lineage>
        <taxon>Bacteria</taxon>
        <taxon>Bacillati</taxon>
        <taxon>Bacillota</taxon>
        <taxon>Bacilli</taxon>
        <taxon>Bacillales</taxon>
        <taxon>Bacillaceae</taxon>
        <taxon>Neobacillus</taxon>
    </lineage>
</organism>
<evidence type="ECO:0000313" key="2">
    <source>
        <dbReference type="Proteomes" id="UP000838308"/>
    </source>
</evidence>
<dbReference type="PROSITE" id="PS51257">
    <property type="entry name" value="PROKAR_LIPOPROTEIN"/>
    <property type="match status" value="1"/>
</dbReference>
<dbReference type="RefSeq" id="WP_248735573.1">
    <property type="nucleotide sequence ID" value="NZ_CALBWS010000015.1"/>
</dbReference>
<dbReference type="EMBL" id="CALBWS010000015">
    <property type="protein sequence ID" value="CAH2715282.1"/>
    <property type="molecule type" value="Genomic_DNA"/>
</dbReference>
<gene>
    <name evidence="1" type="ORF">BACCIP111895_02466</name>
</gene>
<comment type="caution">
    <text evidence="1">The sequence shown here is derived from an EMBL/GenBank/DDBJ whole genome shotgun (WGS) entry which is preliminary data.</text>
</comment>
<protein>
    <recommendedName>
        <fullName evidence="3">Lipoprotein</fullName>
    </recommendedName>
</protein>
<name>A0ABM9ERP1_9BACI</name>
<proteinExistence type="predicted"/>
<dbReference type="Proteomes" id="UP000838308">
    <property type="component" value="Unassembled WGS sequence"/>
</dbReference>
<reference evidence="1" key="1">
    <citation type="submission" date="2022-04" db="EMBL/GenBank/DDBJ databases">
        <authorList>
            <person name="Criscuolo A."/>
        </authorList>
    </citation>
    <scope>NUCLEOTIDE SEQUENCE</scope>
    <source>
        <strain evidence="1">CIP111895</strain>
    </source>
</reference>
<evidence type="ECO:0008006" key="3">
    <source>
        <dbReference type="Google" id="ProtNLM"/>
    </source>
</evidence>